<evidence type="ECO:0000256" key="1">
    <source>
        <dbReference type="SAM" id="SignalP"/>
    </source>
</evidence>
<sequence length="68" mass="7480">MCCPVLCYALMTDVLIAENILTCLSAFIANGQPRQFRSLGRDLADMFPSFDGSICLPGFTIIASPHRR</sequence>
<reference evidence="2" key="1">
    <citation type="submission" date="2018-01" db="EMBL/GenBank/DDBJ databases">
        <title>An insight into the sialome of Amazonian anophelines.</title>
        <authorList>
            <person name="Ribeiro J.M."/>
            <person name="Scarpassa V."/>
            <person name="Calvo E."/>
        </authorList>
    </citation>
    <scope>NUCLEOTIDE SEQUENCE</scope>
</reference>
<protein>
    <submittedName>
        <fullName evidence="2">Putative secreted protein</fullName>
    </submittedName>
</protein>
<feature type="chain" id="PRO_5014856914" evidence="1">
    <location>
        <begin position="18"/>
        <end position="68"/>
    </location>
</feature>
<organism evidence="2">
    <name type="scientific">Anopheles darlingi</name>
    <name type="common">Mosquito</name>
    <dbReference type="NCBI Taxonomy" id="43151"/>
    <lineage>
        <taxon>Eukaryota</taxon>
        <taxon>Metazoa</taxon>
        <taxon>Ecdysozoa</taxon>
        <taxon>Arthropoda</taxon>
        <taxon>Hexapoda</taxon>
        <taxon>Insecta</taxon>
        <taxon>Pterygota</taxon>
        <taxon>Neoptera</taxon>
        <taxon>Endopterygota</taxon>
        <taxon>Diptera</taxon>
        <taxon>Nematocera</taxon>
        <taxon>Culicoidea</taxon>
        <taxon>Culicidae</taxon>
        <taxon>Anophelinae</taxon>
        <taxon>Anopheles</taxon>
    </lineage>
</organism>
<accession>A0A2M4DHT0</accession>
<evidence type="ECO:0000313" key="2">
    <source>
        <dbReference type="EMBL" id="MBW76708.1"/>
    </source>
</evidence>
<dbReference type="EMBL" id="GGFL01012530">
    <property type="protein sequence ID" value="MBW76708.1"/>
    <property type="molecule type" value="Transcribed_RNA"/>
</dbReference>
<proteinExistence type="predicted"/>
<keyword evidence="1" id="KW-0732">Signal</keyword>
<dbReference type="AlphaFoldDB" id="A0A2M4DHT0"/>
<name>A0A2M4DHT0_ANODA</name>
<feature type="signal peptide" evidence="1">
    <location>
        <begin position="1"/>
        <end position="17"/>
    </location>
</feature>